<keyword evidence="1" id="KW-1133">Transmembrane helix</keyword>
<sequence>MHSICLKYSHFQVSIALRQEAMAKHKLNQQPPLNAAFHQTRMYVSTAKNGDPPLTAAFLTLIIQTHGDNHRGSVPVIVTVLPSSICHEMRIPEFPTTMTALVMMMVMTLLLTLYTYIRHYHLRSIAKPKAVAPKVTSTIEITCHTLQIIP</sequence>
<evidence type="ECO:0000313" key="2">
    <source>
        <dbReference type="EnsemblMetazoa" id="LLOJ009414-PA"/>
    </source>
</evidence>
<dbReference type="EMBL" id="AJWK01032710">
    <property type="status" value="NOT_ANNOTATED_CDS"/>
    <property type="molecule type" value="Genomic_DNA"/>
</dbReference>
<keyword evidence="3" id="KW-1185">Reference proteome</keyword>
<accession>A0A1B0CWN0</accession>
<dbReference type="EnsemblMetazoa" id="LLOJ009414-RA">
    <property type="protein sequence ID" value="LLOJ009414-PA"/>
    <property type="gene ID" value="LLOJ009414"/>
</dbReference>
<dbReference type="Proteomes" id="UP000092461">
    <property type="component" value="Unassembled WGS sequence"/>
</dbReference>
<dbReference type="AlphaFoldDB" id="A0A1B0CWN0"/>
<dbReference type="VEuPathDB" id="VectorBase:LLOJ009414"/>
<protein>
    <submittedName>
        <fullName evidence="2">Uncharacterized protein</fullName>
    </submittedName>
</protein>
<organism evidence="2 3">
    <name type="scientific">Lutzomyia longipalpis</name>
    <name type="common">Sand fly</name>
    <dbReference type="NCBI Taxonomy" id="7200"/>
    <lineage>
        <taxon>Eukaryota</taxon>
        <taxon>Metazoa</taxon>
        <taxon>Ecdysozoa</taxon>
        <taxon>Arthropoda</taxon>
        <taxon>Hexapoda</taxon>
        <taxon>Insecta</taxon>
        <taxon>Pterygota</taxon>
        <taxon>Neoptera</taxon>
        <taxon>Endopterygota</taxon>
        <taxon>Diptera</taxon>
        <taxon>Nematocera</taxon>
        <taxon>Psychodoidea</taxon>
        <taxon>Psychodidae</taxon>
        <taxon>Lutzomyia</taxon>
        <taxon>Lutzomyia</taxon>
    </lineage>
</organism>
<keyword evidence="1" id="KW-0472">Membrane</keyword>
<reference evidence="2" key="1">
    <citation type="submission" date="2020-05" db="UniProtKB">
        <authorList>
            <consortium name="EnsemblMetazoa"/>
        </authorList>
    </citation>
    <scope>IDENTIFICATION</scope>
    <source>
        <strain evidence="2">Jacobina</strain>
    </source>
</reference>
<feature type="transmembrane region" description="Helical" evidence="1">
    <location>
        <begin position="98"/>
        <end position="117"/>
    </location>
</feature>
<name>A0A1B0CWN0_LUTLO</name>
<keyword evidence="1" id="KW-0812">Transmembrane</keyword>
<proteinExistence type="predicted"/>
<evidence type="ECO:0000256" key="1">
    <source>
        <dbReference type="SAM" id="Phobius"/>
    </source>
</evidence>
<dbReference type="EMBL" id="AJWK01032711">
    <property type="status" value="NOT_ANNOTATED_CDS"/>
    <property type="molecule type" value="Genomic_DNA"/>
</dbReference>
<dbReference type="EMBL" id="AJWK01032709">
    <property type="status" value="NOT_ANNOTATED_CDS"/>
    <property type="molecule type" value="Genomic_DNA"/>
</dbReference>
<evidence type="ECO:0000313" key="3">
    <source>
        <dbReference type="Proteomes" id="UP000092461"/>
    </source>
</evidence>